<dbReference type="PANTHER" id="PTHR40061:SF1">
    <property type="entry name" value="SPORULATION PROTEIN YLMC-RELATED"/>
    <property type="match status" value="1"/>
</dbReference>
<dbReference type="PANTHER" id="PTHR40061">
    <property type="entry name" value="SPORULATION PROTEIN YLMC-RELATED"/>
    <property type="match status" value="1"/>
</dbReference>
<dbReference type="RefSeq" id="WP_122916488.1">
    <property type="nucleotide sequence ID" value="NZ_RHHQ01000004.1"/>
</dbReference>
<gene>
    <name evidence="2" type="ORF">EDM56_03485</name>
</gene>
<dbReference type="InterPro" id="IPR011033">
    <property type="entry name" value="PRC_barrel-like_sf"/>
</dbReference>
<evidence type="ECO:0000313" key="2">
    <source>
        <dbReference type="EMBL" id="RNB91826.1"/>
    </source>
</evidence>
<dbReference type="Proteomes" id="UP000271031">
    <property type="component" value="Unassembled WGS sequence"/>
</dbReference>
<evidence type="ECO:0000313" key="3">
    <source>
        <dbReference type="Proteomes" id="UP000271031"/>
    </source>
</evidence>
<feature type="domain" description="PRC-barrel" evidence="1">
    <location>
        <begin position="1"/>
        <end position="76"/>
    </location>
</feature>
<proteinExistence type="predicted"/>
<dbReference type="InterPro" id="IPR014238">
    <property type="entry name" value="Spore_YlmC/YmxH"/>
</dbReference>
<evidence type="ECO:0000259" key="1">
    <source>
        <dbReference type="Pfam" id="PF05239"/>
    </source>
</evidence>
<dbReference type="OrthoDB" id="2468688at2"/>
<sequence length="88" mass="10045">MRLSELCRKEIIEMNNGEKMGNIAHSDLEINPATGEIHSILLPLSSSFWRFSKKKTDLVIPWKSIYKIGPEMIIVALHPSQNVIAERE</sequence>
<accession>A0A3M8DUQ4</accession>
<keyword evidence="3" id="KW-1185">Reference proteome</keyword>
<dbReference type="EMBL" id="RHHQ01000004">
    <property type="protein sequence ID" value="RNB91826.1"/>
    <property type="molecule type" value="Genomic_DNA"/>
</dbReference>
<reference evidence="2 3" key="1">
    <citation type="submission" date="2018-10" db="EMBL/GenBank/DDBJ databases">
        <title>Phylogenomics of Brevibacillus.</title>
        <authorList>
            <person name="Dunlap C."/>
        </authorList>
    </citation>
    <scope>NUCLEOTIDE SEQUENCE [LARGE SCALE GENOMIC DNA]</scope>
    <source>
        <strain evidence="2 3">JCM 15716</strain>
    </source>
</reference>
<dbReference type="SUPFAM" id="SSF50346">
    <property type="entry name" value="PRC-barrel domain"/>
    <property type="match status" value="1"/>
</dbReference>
<organism evidence="2 3">
    <name type="scientific">Brevibacillus fluminis</name>
    <dbReference type="NCBI Taxonomy" id="511487"/>
    <lineage>
        <taxon>Bacteria</taxon>
        <taxon>Bacillati</taxon>
        <taxon>Bacillota</taxon>
        <taxon>Bacilli</taxon>
        <taxon>Bacillales</taxon>
        <taxon>Paenibacillaceae</taxon>
        <taxon>Brevibacillus</taxon>
    </lineage>
</organism>
<dbReference type="NCBIfam" id="TIGR02888">
    <property type="entry name" value="spore_YlmC_YmxH"/>
    <property type="match status" value="1"/>
</dbReference>
<dbReference type="Pfam" id="PF05239">
    <property type="entry name" value="PRC"/>
    <property type="match status" value="1"/>
</dbReference>
<name>A0A3M8DUQ4_9BACL</name>
<dbReference type="AlphaFoldDB" id="A0A3M8DUQ4"/>
<protein>
    <submittedName>
        <fullName evidence="2">YlmC/YmxH family sporulation protein</fullName>
    </submittedName>
</protein>
<dbReference type="Gene3D" id="2.30.30.240">
    <property type="entry name" value="PRC-barrel domain"/>
    <property type="match status" value="1"/>
</dbReference>
<dbReference type="InterPro" id="IPR027275">
    <property type="entry name" value="PRC-brl_dom"/>
</dbReference>
<comment type="caution">
    <text evidence="2">The sequence shown here is derived from an EMBL/GenBank/DDBJ whole genome shotgun (WGS) entry which is preliminary data.</text>
</comment>